<feature type="non-terminal residue" evidence="1">
    <location>
        <position position="1"/>
    </location>
</feature>
<dbReference type="EMBL" id="BARV01036827">
    <property type="protein sequence ID" value="GAI57422.1"/>
    <property type="molecule type" value="Genomic_DNA"/>
</dbReference>
<organism evidence="1">
    <name type="scientific">marine sediment metagenome</name>
    <dbReference type="NCBI Taxonomy" id="412755"/>
    <lineage>
        <taxon>unclassified sequences</taxon>
        <taxon>metagenomes</taxon>
        <taxon>ecological metagenomes</taxon>
    </lineage>
</organism>
<comment type="caution">
    <text evidence="1">The sequence shown here is derived from an EMBL/GenBank/DDBJ whole genome shotgun (WGS) entry which is preliminary data.</text>
</comment>
<accession>X1PMB9</accession>
<proteinExistence type="predicted"/>
<sequence>FNGRSLELGMSVNQKVETANRPRDARVASVLSGDSYTDQALWQLSVILAGTKILRSLQYLT</sequence>
<protein>
    <submittedName>
        <fullName evidence="1">Uncharacterized protein</fullName>
    </submittedName>
</protein>
<gene>
    <name evidence="1" type="ORF">S06H3_57117</name>
</gene>
<dbReference type="AlphaFoldDB" id="X1PMB9"/>
<evidence type="ECO:0000313" key="1">
    <source>
        <dbReference type="EMBL" id="GAI57422.1"/>
    </source>
</evidence>
<reference evidence="1" key="1">
    <citation type="journal article" date="2014" name="Front. Microbiol.">
        <title>High frequency of phylogenetically diverse reductive dehalogenase-homologous genes in deep subseafloor sedimentary metagenomes.</title>
        <authorList>
            <person name="Kawai M."/>
            <person name="Futagami T."/>
            <person name="Toyoda A."/>
            <person name="Takaki Y."/>
            <person name="Nishi S."/>
            <person name="Hori S."/>
            <person name="Arai W."/>
            <person name="Tsubouchi T."/>
            <person name="Morono Y."/>
            <person name="Uchiyama I."/>
            <person name="Ito T."/>
            <person name="Fujiyama A."/>
            <person name="Inagaki F."/>
            <person name="Takami H."/>
        </authorList>
    </citation>
    <scope>NUCLEOTIDE SEQUENCE</scope>
    <source>
        <strain evidence="1">Expedition CK06-06</strain>
    </source>
</reference>
<name>X1PMB9_9ZZZZ</name>